<feature type="domain" description="Haemin-degrading HemS/ChuX" evidence="1">
    <location>
        <begin position="205"/>
        <end position="336"/>
    </location>
</feature>
<gene>
    <name evidence="2" type="ORF">SAMN04515673_103324</name>
</gene>
<evidence type="ECO:0000259" key="1">
    <source>
        <dbReference type="Pfam" id="PF05171"/>
    </source>
</evidence>
<dbReference type="STRING" id="871652.SAMN04515673_103324"/>
<accession>A0A1I6DIB8</accession>
<keyword evidence="3" id="KW-1185">Reference proteome</keyword>
<evidence type="ECO:0000313" key="3">
    <source>
        <dbReference type="Proteomes" id="UP000199302"/>
    </source>
</evidence>
<evidence type="ECO:0000313" key="2">
    <source>
        <dbReference type="EMBL" id="SFR05205.1"/>
    </source>
</evidence>
<dbReference type="CDD" id="cd16830">
    <property type="entry name" value="HemS-like_N"/>
    <property type="match status" value="1"/>
</dbReference>
<reference evidence="2 3" key="1">
    <citation type="submission" date="2016-10" db="EMBL/GenBank/DDBJ databases">
        <authorList>
            <person name="de Groot N.N."/>
        </authorList>
    </citation>
    <scope>NUCLEOTIDE SEQUENCE [LARGE SCALE GENOMIC DNA]</scope>
    <source>
        <strain evidence="3">KMM 9023,NRIC 0796,JCM 17311,KCTC 23692</strain>
    </source>
</reference>
<dbReference type="Gene3D" id="3.40.1570.10">
    <property type="entry name" value="HemS/ChuS/ChuX like domains"/>
    <property type="match status" value="2"/>
</dbReference>
<feature type="domain" description="Haemin-degrading HemS/ChuX" evidence="1">
    <location>
        <begin position="26"/>
        <end position="152"/>
    </location>
</feature>
<dbReference type="AlphaFoldDB" id="A0A1I6DIB8"/>
<dbReference type="EMBL" id="FOYI01000003">
    <property type="protein sequence ID" value="SFR05205.1"/>
    <property type="molecule type" value="Genomic_DNA"/>
</dbReference>
<dbReference type="InterPro" id="IPR053733">
    <property type="entry name" value="Heme_Transport_Util_sf"/>
</dbReference>
<dbReference type="OrthoDB" id="316630at2"/>
<dbReference type="RefSeq" id="WP_092078417.1">
    <property type="nucleotide sequence ID" value="NZ_FOYI01000003.1"/>
</dbReference>
<dbReference type="CDD" id="cd16831">
    <property type="entry name" value="HemS-like_C"/>
    <property type="match status" value="1"/>
</dbReference>
<dbReference type="InterPro" id="IPR007845">
    <property type="entry name" value="HemS/ChuX_dom"/>
</dbReference>
<dbReference type="Pfam" id="PF05171">
    <property type="entry name" value="HemS"/>
    <property type="match status" value="2"/>
</dbReference>
<proteinExistence type="predicted"/>
<organism evidence="2 3">
    <name type="scientific">Poseidonocella sedimentorum</name>
    <dbReference type="NCBI Taxonomy" id="871652"/>
    <lineage>
        <taxon>Bacteria</taxon>
        <taxon>Pseudomonadati</taxon>
        <taxon>Pseudomonadota</taxon>
        <taxon>Alphaproteobacteria</taxon>
        <taxon>Rhodobacterales</taxon>
        <taxon>Roseobacteraceae</taxon>
        <taxon>Poseidonocella</taxon>
    </lineage>
</organism>
<sequence>MMTGSDIRAARRQHSGRARDIAEAMGVSEAQLVASGVGEGTTAIGPDPNQIVPLLEPLGPCMALTRNPSCVIEKDGIYSDFHGGDHACMTLSPQIDLRMFPKHWVYGYAVEEEVKGATRRSVQVFDASGTAVHKTYLREGADLDAWSRLTGALALDDQSDTITVSAPPPPEGARMNPEKREILLQEWARLTDTHQFLRLCAKLRMNRLGAYRIAEAPFVRPLAPTILPELLETVRAAAIPVMIFVGNRGCIEIHSGPIGRLQAMGPWENVLDPGFNLHLRGDHVAEVWAVEKPTHRGPALSVEAFDAEGNLILQLFPVPKPPLDSRAPWAEIVAGLRDLEPA</sequence>
<dbReference type="GO" id="GO:0006826">
    <property type="term" value="P:iron ion transport"/>
    <property type="evidence" value="ECO:0007669"/>
    <property type="project" value="InterPro"/>
</dbReference>
<dbReference type="SUPFAM" id="SSF144064">
    <property type="entry name" value="Heme iron utilization protein-like"/>
    <property type="match status" value="1"/>
</dbReference>
<dbReference type="Proteomes" id="UP000199302">
    <property type="component" value="Unassembled WGS sequence"/>
</dbReference>
<name>A0A1I6DIB8_9RHOB</name>
<protein>
    <submittedName>
        <fullName evidence="2">Putative hemin transport protein</fullName>
    </submittedName>
</protein>